<sequence>SHSWPVQSAMRGFYPEMALYASTCFLRPLQGVLVSRIIGIYSAPGGIVSVAMEPPHPHSWYEASRAMPDSYKQRFLDAYTRLHALGI</sequence>
<dbReference type="EMBL" id="KV425884">
    <property type="protein sequence ID" value="KZW03225.1"/>
    <property type="molecule type" value="Genomic_DNA"/>
</dbReference>
<protein>
    <submittedName>
        <fullName evidence="1">Uncharacterized protein</fullName>
    </submittedName>
</protein>
<dbReference type="STRING" id="1314781.A0A165Q867"/>
<name>A0A165Q867_EXIGL</name>
<gene>
    <name evidence="1" type="ORF">EXIGLDRAFT_578031</name>
</gene>
<dbReference type="OrthoDB" id="2687876at2759"/>
<feature type="non-terminal residue" evidence="1">
    <location>
        <position position="87"/>
    </location>
</feature>
<reference evidence="1 2" key="1">
    <citation type="journal article" date="2016" name="Mol. Biol. Evol.">
        <title>Comparative Genomics of Early-Diverging Mushroom-Forming Fungi Provides Insights into the Origins of Lignocellulose Decay Capabilities.</title>
        <authorList>
            <person name="Nagy L.G."/>
            <person name="Riley R."/>
            <person name="Tritt A."/>
            <person name="Adam C."/>
            <person name="Daum C."/>
            <person name="Floudas D."/>
            <person name="Sun H."/>
            <person name="Yadav J.S."/>
            <person name="Pangilinan J."/>
            <person name="Larsson K.H."/>
            <person name="Matsuura K."/>
            <person name="Barry K."/>
            <person name="Labutti K."/>
            <person name="Kuo R."/>
            <person name="Ohm R.A."/>
            <person name="Bhattacharya S.S."/>
            <person name="Shirouzu T."/>
            <person name="Yoshinaga Y."/>
            <person name="Martin F.M."/>
            <person name="Grigoriev I.V."/>
            <person name="Hibbett D.S."/>
        </authorList>
    </citation>
    <scope>NUCLEOTIDE SEQUENCE [LARGE SCALE GENOMIC DNA]</scope>
    <source>
        <strain evidence="1 2">HHB12029</strain>
    </source>
</reference>
<dbReference type="AlphaFoldDB" id="A0A165Q867"/>
<proteinExistence type="predicted"/>
<keyword evidence="2" id="KW-1185">Reference proteome</keyword>
<evidence type="ECO:0000313" key="2">
    <source>
        <dbReference type="Proteomes" id="UP000077266"/>
    </source>
</evidence>
<feature type="non-terminal residue" evidence="1">
    <location>
        <position position="1"/>
    </location>
</feature>
<evidence type="ECO:0000313" key="1">
    <source>
        <dbReference type="EMBL" id="KZW03225.1"/>
    </source>
</evidence>
<accession>A0A165Q867</accession>
<dbReference type="Proteomes" id="UP000077266">
    <property type="component" value="Unassembled WGS sequence"/>
</dbReference>
<dbReference type="InParanoid" id="A0A165Q867"/>
<organism evidence="1 2">
    <name type="scientific">Exidia glandulosa HHB12029</name>
    <dbReference type="NCBI Taxonomy" id="1314781"/>
    <lineage>
        <taxon>Eukaryota</taxon>
        <taxon>Fungi</taxon>
        <taxon>Dikarya</taxon>
        <taxon>Basidiomycota</taxon>
        <taxon>Agaricomycotina</taxon>
        <taxon>Agaricomycetes</taxon>
        <taxon>Auriculariales</taxon>
        <taxon>Exidiaceae</taxon>
        <taxon>Exidia</taxon>
    </lineage>
</organism>